<feature type="chain" id="PRO_5015030262" evidence="4">
    <location>
        <begin position="20"/>
        <end position="126"/>
    </location>
</feature>
<feature type="domain" description="EF-hand" evidence="5">
    <location>
        <begin position="94"/>
        <end position="126"/>
    </location>
</feature>
<evidence type="ECO:0000256" key="4">
    <source>
        <dbReference type="SAM" id="SignalP"/>
    </source>
</evidence>
<evidence type="ECO:0000256" key="1">
    <source>
        <dbReference type="ARBA" id="ARBA00022729"/>
    </source>
</evidence>
<sequence length="126" mass="14962">MSFYLYIIILCLSIIYTNSSQTLKQFHNKKDLKEHLQNLINVDNTEWSKDQEIFYNFKMYDSNDDFYLDGKEIIDEFINHNHNIDTTALPTDEALEILVDDILKESDLNNDGLISYSEYHILMLKK</sequence>
<dbReference type="PROSITE" id="PS50222">
    <property type="entry name" value="EF_HAND_2"/>
    <property type="match status" value="1"/>
</dbReference>
<dbReference type="WBParaSite" id="SRAE_1000124700.1">
    <property type="protein sequence ID" value="SRAE_1000124700.1"/>
    <property type="gene ID" value="WBGene00257851"/>
</dbReference>
<dbReference type="Pfam" id="PF13499">
    <property type="entry name" value="EF-hand_7"/>
    <property type="match status" value="1"/>
</dbReference>
<organism evidence="6">
    <name type="scientific">Strongyloides ratti</name>
    <name type="common">Parasitic roundworm</name>
    <dbReference type="NCBI Taxonomy" id="34506"/>
    <lineage>
        <taxon>Eukaryota</taxon>
        <taxon>Metazoa</taxon>
        <taxon>Ecdysozoa</taxon>
        <taxon>Nematoda</taxon>
        <taxon>Chromadorea</taxon>
        <taxon>Rhabditida</taxon>
        <taxon>Tylenchina</taxon>
        <taxon>Panagrolaimomorpha</taxon>
        <taxon>Strongyloidoidea</taxon>
        <taxon>Strongyloididae</taxon>
        <taxon>Strongyloides</taxon>
    </lineage>
</organism>
<dbReference type="CTD" id="36375346"/>
<evidence type="ECO:0000313" key="6">
    <source>
        <dbReference type="EMBL" id="CEF62981.1"/>
    </source>
</evidence>
<evidence type="ECO:0000259" key="5">
    <source>
        <dbReference type="PROSITE" id="PS50222"/>
    </source>
</evidence>
<keyword evidence="1 4" id="KW-0732">Signal</keyword>
<feature type="signal peptide" evidence="4">
    <location>
        <begin position="1"/>
        <end position="19"/>
    </location>
</feature>
<dbReference type="STRING" id="34506.A0A090KZX6"/>
<dbReference type="OMA" id="CFRESHV"/>
<dbReference type="InterPro" id="IPR011992">
    <property type="entry name" value="EF-hand-dom_pair"/>
</dbReference>
<reference evidence="8" key="2">
    <citation type="submission" date="2020-12" db="UniProtKB">
        <authorList>
            <consortium name="WormBaseParasite"/>
        </authorList>
    </citation>
    <scope>IDENTIFICATION</scope>
</reference>
<dbReference type="Gene3D" id="1.10.238.10">
    <property type="entry name" value="EF-hand"/>
    <property type="match status" value="1"/>
</dbReference>
<accession>A0A090KZX6</accession>
<dbReference type="WormBase" id="SRAE_1000124700">
    <property type="protein sequence ID" value="SRP08099"/>
    <property type="gene ID" value="WBGene00257851"/>
</dbReference>
<dbReference type="AlphaFoldDB" id="A0A090KZX6"/>
<keyword evidence="2" id="KW-0677">Repeat</keyword>
<dbReference type="RefSeq" id="XP_024502183.1">
    <property type="nucleotide sequence ID" value="XM_024648179.1"/>
</dbReference>
<keyword evidence="7" id="KW-1185">Reference proteome</keyword>
<reference evidence="6 7" key="1">
    <citation type="submission" date="2014-09" db="EMBL/GenBank/DDBJ databases">
        <authorList>
            <person name="Martin A.A."/>
        </authorList>
    </citation>
    <scope>NUCLEOTIDE SEQUENCE</scope>
    <source>
        <strain evidence="7">ED321</strain>
        <strain evidence="6">ED321 Heterogonic</strain>
    </source>
</reference>
<evidence type="ECO:0000256" key="3">
    <source>
        <dbReference type="ARBA" id="ARBA00022837"/>
    </source>
</evidence>
<proteinExistence type="predicted"/>
<dbReference type="InterPro" id="IPR018247">
    <property type="entry name" value="EF_Hand_1_Ca_BS"/>
</dbReference>
<dbReference type="PANTHER" id="PTHR23104">
    <property type="entry name" value="MULTIPLE COAGULATION FACTOR DEFICIENCY PROTEIN 2 NEURAL STEM CELL DERIVED NEURONAL SURVIVAL PROTEIN"/>
    <property type="match status" value="1"/>
</dbReference>
<protein>
    <submittedName>
        <fullName evidence="6 8">Multiple coagulation factor deficiency protein 2</fullName>
    </submittedName>
</protein>
<keyword evidence="3" id="KW-0106">Calcium</keyword>
<dbReference type="GO" id="GO:0005509">
    <property type="term" value="F:calcium ion binding"/>
    <property type="evidence" value="ECO:0007669"/>
    <property type="project" value="InterPro"/>
</dbReference>
<evidence type="ECO:0000256" key="2">
    <source>
        <dbReference type="ARBA" id="ARBA00022737"/>
    </source>
</evidence>
<gene>
    <name evidence="6 8 9" type="ORF">SRAE_1000124700</name>
</gene>
<dbReference type="PROSITE" id="PS00018">
    <property type="entry name" value="EF_HAND_1"/>
    <property type="match status" value="1"/>
</dbReference>
<name>A0A090KZX6_STRRB</name>
<dbReference type="GeneID" id="36375346"/>
<evidence type="ECO:0000313" key="8">
    <source>
        <dbReference type="WBParaSite" id="SRAE_1000124700.1"/>
    </source>
</evidence>
<dbReference type="EMBL" id="LN609528">
    <property type="protein sequence ID" value="CEF62981.1"/>
    <property type="molecule type" value="Genomic_DNA"/>
</dbReference>
<dbReference type="SUPFAM" id="SSF47473">
    <property type="entry name" value="EF-hand"/>
    <property type="match status" value="1"/>
</dbReference>
<dbReference type="InterPro" id="IPR052110">
    <property type="entry name" value="MCFD2-like"/>
</dbReference>
<evidence type="ECO:0000313" key="7">
    <source>
        <dbReference type="Proteomes" id="UP000035682"/>
    </source>
</evidence>
<dbReference type="PANTHER" id="PTHR23104:SF17">
    <property type="entry name" value="EF-HAND DOMAIN-CONTAINING PROTEIN"/>
    <property type="match status" value="1"/>
</dbReference>
<evidence type="ECO:0000313" key="9">
    <source>
        <dbReference type="WormBase" id="SRAE_1000124700"/>
    </source>
</evidence>
<dbReference type="InterPro" id="IPR002048">
    <property type="entry name" value="EF_hand_dom"/>
</dbReference>
<dbReference type="Proteomes" id="UP000035682">
    <property type="component" value="Unplaced"/>
</dbReference>
<dbReference type="OrthoDB" id="289247at2759"/>